<evidence type="ECO:0000313" key="8">
    <source>
        <dbReference type="Proteomes" id="UP001596091"/>
    </source>
</evidence>
<feature type="transmembrane region" description="Helical" evidence="5">
    <location>
        <begin position="58"/>
        <end position="75"/>
    </location>
</feature>
<evidence type="ECO:0000256" key="4">
    <source>
        <dbReference type="ARBA" id="ARBA00023136"/>
    </source>
</evidence>
<feature type="transmembrane region" description="Helical" evidence="5">
    <location>
        <begin position="337"/>
        <end position="357"/>
    </location>
</feature>
<feature type="transmembrane region" description="Helical" evidence="5">
    <location>
        <begin position="178"/>
        <end position="197"/>
    </location>
</feature>
<feature type="transmembrane region" description="Helical" evidence="5">
    <location>
        <begin position="378"/>
        <end position="399"/>
    </location>
</feature>
<name>A0ABW1EC52_9BACT</name>
<keyword evidence="7" id="KW-0436">Ligase</keyword>
<evidence type="ECO:0000256" key="5">
    <source>
        <dbReference type="SAM" id="Phobius"/>
    </source>
</evidence>
<dbReference type="InterPro" id="IPR051533">
    <property type="entry name" value="WaaL-like"/>
</dbReference>
<evidence type="ECO:0000256" key="2">
    <source>
        <dbReference type="ARBA" id="ARBA00022692"/>
    </source>
</evidence>
<accession>A0ABW1EC52</accession>
<protein>
    <submittedName>
        <fullName evidence="7">O-antigen ligase family protein</fullName>
    </submittedName>
</protein>
<evidence type="ECO:0000256" key="1">
    <source>
        <dbReference type="ARBA" id="ARBA00004141"/>
    </source>
</evidence>
<proteinExistence type="predicted"/>
<evidence type="ECO:0000313" key="7">
    <source>
        <dbReference type="EMBL" id="MFC5861892.1"/>
    </source>
</evidence>
<dbReference type="InterPro" id="IPR007016">
    <property type="entry name" value="O-antigen_ligase-rel_domated"/>
</dbReference>
<feature type="transmembrane region" description="Helical" evidence="5">
    <location>
        <begin position="87"/>
        <end position="105"/>
    </location>
</feature>
<dbReference type="RefSeq" id="WP_263337681.1">
    <property type="nucleotide sequence ID" value="NZ_JAGSYH010000004.1"/>
</dbReference>
<keyword evidence="4 5" id="KW-0472">Membrane</keyword>
<comment type="caution">
    <text evidence="7">The sequence shown here is derived from an EMBL/GenBank/DDBJ whole genome shotgun (WGS) entry which is preliminary data.</text>
</comment>
<feature type="transmembrane region" description="Helical" evidence="5">
    <location>
        <begin position="258"/>
        <end position="277"/>
    </location>
</feature>
<dbReference type="Pfam" id="PF04932">
    <property type="entry name" value="Wzy_C"/>
    <property type="match status" value="1"/>
</dbReference>
<organism evidence="7 8">
    <name type="scientific">Acidicapsa dinghuensis</name>
    <dbReference type="NCBI Taxonomy" id="2218256"/>
    <lineage>
        <taxon>Bacteria</taxon>
        <taxon>Pseudomonadati</taxon>
        <taxon>Acidobacteriota</taxon>
        <taxon>Terriglobia</taxon>
        <taxon>Terriglobales</taxon>
        <taxon>Acidobacteriaceae</taxon>
        <taxon>Acidicapsa</taxon>
    </lineage>
</organism>
<comment type="subcellular location">
    <subcellularLocation>
        <location evidence="1">Membrane</location>
        <topology evidence="1">Multi-pass membrane protein</topology>
    </subcellularLocation>
</comment>
<keyword evidence="3 5" id="KW-1133">Transmembrane helix</keyword>
<keyword evidence="2 5" id="KW-0812">Transmembrane</keyword>
<dbReference type="Proteomes" id="UP001596091">
    <property type="component" value="Unassembled WGS sequence"/>
</dbReference>
<dbReference type="PANTHER" id="PTHR37422:SF13">
    <property type="entry name" value="LIPOPOLYSACCHARIDE BIOSYNTHESIS PROTEIN PA4999-RELATED"/>
    <property type="match status" value="1"/>
</dbReference>
<gene>
    <name evidence="7" type="ORF">ACFPT7_06275</name>
</gene>
<dbReference type="GO" id="GO:0016874">
    <property type="term" value="F:ligase activity"/>
    <property type="evidence" value="ECO:0007669"/>
    <property type="project" value="UniProtKB-KW"/>
</dbReference>
<keyword evidence="8" id="KW-1185">Reference proteome</keyword>
<feature type="domain" description="O-antigen ligase-related" evidence="6">
    <location>
        <begin position="222"/>
        <end position="336"/>
    </location>
</feature>
<reference evidence="8" key="1">
    <citation type="journal article" date="2019" name="Int. J. Syst. Evol. Microbiol.">
        <title>The Global Catalogue of Microorganisms (GCM) 10K type strain sequencing project: providing services to taxonomists for standard genome sequencing and annotation.</title>
        <authorList>
            <consortium name="The Broad Institute Genomics Platform"/>
            <consortium name="The Broad Institute Genome Sequencing Center for Infectious Disease"/>
            <person name="Wu L."/>
            <person name="Ma J."/>
        </authorList>
    </citation>
    <scope>NUCLEOTIDE SEQUENCE [LARGE SCALE GENOMIC DNA]</scope>
    <source>
        <strain evidence="8">JCM 4087</strain>
    </source>
</reference>
<dbReference type="EMBL" id="JBHSPH010000002">
    <property type="protein sequence ID" value="MFC5861892.1"/>
    <property type="molecule type" value="Genomic_DNA"/>
</dbReference>
<evidence type="ECO:0000259" key="6">
    <source>
        <dbReference type="Pfam" id="PF04932"/>
    </source>
</evidence>
<sequence>MLRGKIETAFLSVYLPLLLLTPDGYYCRLPHLPPISAAQAALIPLGIAALFRRRPKGFPNFLDLLILLFLISTSISEVLKENILNDGIFSAIMTCVSIGLTYVVGRNVADSDLRLVTIKRITILLLLLGPVGLIEWRLGQNIYGVLGMKLFGVGTVHPQVQIRAGHGRMSGSFNDAELAGIAFALGAVLNVCLFYWRKWSPASTQILGKRFSWMEKYHIPGLVLLLYIYLSQSRGPMIAVAAGYLIVQIPRFKNKRTAMILVALILCVGGIAAFTYFKSYTNVSSSADVKNEQQGSALYRRRMNELYVPIVKQGGMFGWSMLSRPILPSMASIDNEFLLVHIAYGDAGYVLLILIVAESLRRTIKRCWTARDNLDQAFAFSLLAALSVLWVSLTTVYMGEQIPQLAFLLIGWTRLSAAPSALQVAGDKETENARFSFQRVFQ</sequence>
<evidence type="ECO:0000256" key="3">
    <source>
        <dbReference type="ARBA" id="ARBA00022989"/>
    </source>
</evidence>
<dbReference type="PANTHER" id="PTHR37422">
    <property type="entry name" value="TEICHURONIC ACID BIOSYNTHESIS PROTEIN TUAE"/>
    <property type="match status" value="1"/>
</dbReference>
<feature type="transmembrane region" description="Helical" evidence="5">
    <location>
        <begin position="117"/>
        <end position="134"/>
    </location>
</feature>